<dbReference type="InterPro" id="IPR012910">
    <property type="entry name" value="Plug_dom"/>
</dbReference>
<keyword evidence="6" id="KW-0406">Ion transport</keyword>
<evidence type="ECO:0000256" key="3">
    <source>
        <dbReference type="ARBA" id="ARBA00022452"/>
    </source>
</evidence>
<dbReference type="Pfam" id="PF00593">
    <property type="entry name" value="TonB_dep_Rec_b-barrel"/>
    <property type="match status" value="1"/>
</dbReference>
<keyword evidence="7 11" id="KW-0798">TonB box</keyword>
<reference evidence="16 17" key="1">
    <citation type="submission" date="2024-06" db="EMBL/GenBank/DDBJ databases">
        <title>Sorghum-associated microbial communities from plants grown in Nebraska, USA.</title>
        <authorList>
            <person name="Schachtman D."/>
        </authorList>
    </citation>
    <scope>NUCLEOTIDE SEQUENCE [LARGE SCALE GENOMIC DNA]</scope>
    <source>
        <strain evidence="16 17">3207</strain>
    </source>
</reference>
<comment type="similarity">
    <text evidence="10 11">Belongs to the TonB-dependent receptor family.</text>
</comment>
<protein>
    <submittedName>
        <fullName evidence="16">Vitamin B12 transporter</fullName>
    </submittedName>
</protein>
<evidence type="ECO:0000256" key="2">
    <source>
        <dbReference type="ARBA" id="ARBA00022448"/>
    </source>
</evidence>
<accession>A0ABV2QWP4</accession>
<dbReference type="PANTHER" id="PTHR30069:SF53">
    <property type="entry name" value="COLICIN I RECEPTOR-RELATED"/>
    <property type="match status" value="1"/>
</dbReference>
<dbReference type="InterPro" id="IPR000531">
    <property type="entry name" value="Beta-barrel_TonB"/>
</dbReference>
<feature type="domain" description="TonB-dependent receptor plug" evidence="15">
    <location>
        <begin position="48"/>
        <end position="155"/>
    </location>
</feature>
<keyword evidence="5 13" id="KW-0732">Signal</keyword>
<dbReference type="Gene3D" id="2.40.170.20">
    <property type="entry name" value="TonB-dependent receptor, beta-barrel domain"/>
    <property type="match status" value="1"/>
</dbReference>
<evidence type="ECO:0000256" key="9">
    <source>
        <dbReference type="ARBA" id="ARBA00023237"/>
    </source>
</evidence>
<evidence type="ECO:0000256" key="10">
    <source>
        <dbReference type="PROSITE-ProRule" id="PRU01360"/>
    </source>
</evidence>
<dbReference type="InterPro" id="IPR037066">
    <property type="entry name" value="Plug_dom_sf"/>
</dbReference>
<dbReference type="CDD" id="cd01347">
    <property type="entry name" value="ligand_gated_channel"/>
    <property type="match status" value="1"/>
</dbReference>
<evidence type="ECO:0000256" key="12">
    <source>
        <dbReference type="SAM" id="MobiDB-lite"/>
    </source>
</evidence>
<evidence type="ECO:0000256" key="5">
    <source>
        <dbReference type="ARBA" id="ARBA00022729"/>
    </source>
</evidence>
<evidence type="ECO:0000313" key="16">
    <source>
        <dbReference type="EMBL" id="MET4632846.1"/>
    </source>
</evidence>
<comment type="subcellular location">
    <subcellularLocation>
        <location evidence="1 10">Cell outer membrane</location>
        <topology evidence="1 10">Multi-pass membrane protein</topology>
    </subcellularLocation>
</comment>
<feature type="compositionally biased region" description="Basic and acidic residues" evidence="12">
    <location>
        <begin position="211"/>
        <end position="223"/>
    </location>
</feature>
<evidence type="ECO:0000259" key="15">
    <source>
        <dbReference type="Pfam" id="PF07715"/>
    </source>
</evidence>
<evidence type="ECO:0000256" key="4">
    <source>
        <dbReference type="ARBA" id="ARBA00022692"/>
    </source>
</evidence>
<evidence type="ECO:0000313" key="17">
    <source>
        <dbReference type="Proteomes" id="UP001549321"/>
    </source>
</evidence>
<keyword evidence="8 10" id="KW-0472">Membrane</keyword>
<dbReference type="Proteomes" id="UP001549321">
    <property type="component" value="Unassembled WGS sequence"/>
</dbReference>
<proteinExistence type="inferred from homology"/>
<keyword evidence="3 10" id="KW-1134">Transmembrane beta strand</keyword>
<comment type="caution">
    <text evidence="16">The sequence shown here is derived from an EMBL/GenBank/DDBJ whole genome shotgun (WGS) entry which is preliminary data.</text>
</comment>
<dbReference type="PROSITE" id="PS52016">
    <property type="entry name" value="TONB_DEPENDENT_REC_3"/>
    <property type="match status" value="1"/>
</dbReference>
<dbReference type="InterPro" id="IPR036942">
    <property type="entry name" value="Beta-barrel_TonB_sf"/>
</dbReference>
<dbReference type="SUPFAM" id="SSF56935">
    <property type="entry name" value="Porins"/>
    <property type="match status" value="1"/>
</dbReference>
<evidence type="ECO:0000256" key="1">
    <source>
        <dbReference type="ARBA" id="ARBA00004571"/>
    </source>
</evidence>
<dbReference type="RefSeq" id="WP_354548882.1">
    <property type="nucleotide sequence ID" value="NZ_JBEPSM010000001.1"/>
</dbReference>
<dbReference type="EMBL" id="JBEPSM010000001">
    <property type="protein sequence ID" value="MET4632846.1"/>
    <property type="molecule type" value="Genomic_DNA"/>
</dbReference>
<sequence length="646" mass="69333">MSFFERRRGRAALSLFATLPVLLAAHATRADDLEEIVVTAYRGPTDISKSGSAITVIPGDKINNASPGSLVDVLRQVPGLTVTQSGGPGGTTEVSIRGAEAGHTLVLVDGIRVNDPASARNSFDFAVFSPTDIERVEILRGPQSALYGSDAMGGVINIITKKRTGALSMTVGAEGGNYDTFAGNAAAGGSIGPASFSVSGTMFNTHGFSRVGDRDNGEPDGTKKLAGSARASFDAGDGKSLSFGVTAYHQESDVEKGSKPTDDLPGYERDRDVLTAFGRFEFEGFDGRVNNQFTVFGTQTTSRYTEPLTTTFRGRVGDSTGDDFGAEYQATIDMARYGTLIVGARAEQESGAQDTTTTSLSGVASTVDNFDNARTLLAVFAMQQFTLFDNLNLSLGGRYDEDVDGQGFLTGRATAAYLIDQTGTKLRGSFGNAAKRPTMFQLYDAQYGNPDLIDEQSYGGDVGIDQELFDGRVNFSLTGFYNNFTNLIEFQSKALPDYPKSSYYNIKSAETSGLELSADAILWPSVLKATGSYTYMRAINLDTDLPLSRRPQNSGSLTLTYTGIENFEFGATAIFVGDRFNNDAKTAAALVPLESYTKIDLSASYKLNPETTLYARLENLTNVEYQDAFGYNNAGRSAYVGLRWTH</sequence>
<dbReference type="Pfam" id="PF07715">
    <property type="entry name" value="Plug"/>
    <property type="match status" value="1"/>
</dbReference>
<evidence type="ECO:0000256" key="13">
    <source>
        <dbReference type="SAM" id="SignalP"/>
    </source>
</evidence>
<feature type="signal peptide" evidence="13">
    <location>
        <begin position="1"/>
        <end position="30"/>
    </location>
</feature>
<name>A0ABV2QWP4_9HYPH</name>
<dbReference type="InterPro" id="IPR039426">
    <property type="entry name" value="TonB-dep_rcpt-like"/>
</dbReference>
<evidence type="ECO:0000256" key="8">
    <source>
        <dbReference type="ARBA" id="ARBA00023136"/>
    </source>
</evidence>
<evidence type="ECO:0000256" key="11">
    <source>
        <dbReference type="RuleBase" id="RU003357"/>
    </source>
</evidence>
<evidence type="ECO:0000256" key="7">
    <source>
        <dbReference type="ARBA" id="ARBA00023077"/>
    </source>
</evidence>
<keyword evidence="4 10" id="KW-0812">Transmembrane</keyword>
<feature type="chain" id="PRO_5046285782" evidence="13">
    <location>
        <begin position="31"/>
        <end position="646"/>
    </location>
</feature>
<feature type="region of interest" description="Disordered" evidence="12">
    <location>
        <begin position="209"/>
        <end position="229"/>
    </location>
</feature>
<evidence type="ECO:0000256" key="6">
    <source>
        <dbReference type="ARBA" id="ARBA00023065"/>
    </source>
</evidence>
<keyword evidence="17" id="KW-1185">Reference proteome</keyword>
<dbReference type="Gene3D" id="2.170.130.10">
    <property type="entry name" value="TonB-dependent receptor, plug domain"/>
    <property type="match status" value="1"/>
</dbReference>
<feature type="domain" description="TonB-dependent receptor-like beta-barrel" evidence="14">
    <location>
        <begin position="176"/>
        <end position="620"/>
    </location>
</feature>
<dbReference type="PANTHER" id="PTHR30069">
    <property type="entry name" value="TONB-DEPENDENT OUTER MEMBRANE RECEPTOR"/>
    <property type="match status" value="1"/>
</dbReference>
<keyword evidence="2 10" id="KW-0813">Transport</keyword>
<gene>
    <name evidence="16" type="ORF">ABIE08_000759</name>
</gene>
<evidence type="ECO:0000259" key="14">
    <source>
        <dbReference type="Pfam" id="PF00593"/>
    </source>
</evidence>
<organism evidence="16 17">
    <name type="scientific">Kaistia defluvii</name>
    <dbReference type="NCBI Taxonomy" id="410841"/>
    <lineage>
        <taxon>Bacteria</taxon>
        <taxon>Pseudomonadati</taxon>
        <taxon>Pseudomonadota</taxon>
        <taxon>Alphaproteobacteria</taxon>
        <taxon>Hyphomicrobiales</taxon>
        <taxon>Kaistiaceae</taxon>
        <taxon>Kaistia</taxon>
    </lineage>
</organism>
<keyword evidence="9 10" id="KW-0998">Cell outer membrane</keyword>